<dbReference type="NCBIfam" id="TIGR04256">
    <property type="entry name" value="GxxExxY"/>
    <property type="match status" value="1"/>
</dbReference>
<sequence length="44" mass="5071">MDAGIEVHRALGFGLLESEYQECLLFEFKYLGLQVITQRCAKIH</sequence>
<name>A0ABT8WV04_9FLAO</name>
<evidence type="ECO:0000313" key="1">
    <source>
        <dbReference type="EMBL" id="MDO5976825.1"/>
    </source>
</evidence>
<organism evidence="1 2">
    <name type="scientific">Flavivirga jejuensis</name>
    <dbReference type="NCBI Taxonomy" id="870487"/>
    <lineage>
        <taxon>Bacteria</taxon>
        <taxon>Pseudomonadati</taxon>
        <taxon>Bacteroidota</taxon>
        <taxon>Flavobacteriia</taxon>
        <taxon>Flavobacteriales</taxon>
        <taxon>Flavobacteriaceae</taxon>
        <taxon>Flavivirga</taxon>
    </lineage>
</organism>
<dbReference type="Proteomes" id="UP001176806">
    <property type="component" value="Unassembled WGS sequence"/>
</dbReference>
<reference evidence="1" key="1">
    <citation type="submission" date="2023-07" db="EMBL/GenBank/DDBJ databases">
        <title>Two novel species in the genus Flavivirga.</title>
        <authorList>
            <person name="Kwon K."/>
        </authorList>
    </citation>
    <scope>NUCLEOTIDE SEQUENCE</scope>
    <source>
        <strain evidence="1">KACC 14158</strain>
    </source>
</reference>
<dbReference type="InterPro" id="IPR026350">
    <property type="entry name" value="GxxExxY"/>
</dbReference>
<keyword evidence="2" id="KW-1185">Reference proteome</keyword>
<proteinExistence type="predicted"/>
<dbReference type="RefSeq" id="WP_303304263.1">
    <property type="nucleotide sequence ID" value="NZ_JAUOEL010000009.1"/>
</dbReference>
<gene>
    <name evidence="1" type="ORF">Q4Q40_21710</name>
</gene>
<dbReference type="EMBL" id="JAUOEL010000009">
    <property type="protein sequence ID" value="MDO5976825.1"/>
    <property type="molecule type" value="Genomic_DNA"/>
</dbReference>
<comment type="caution">
    <text evidence="1">The sequence shown here is derived from an EMBL/GenBank/DDBJ whole genome shotgun (WGS) entry which is preliminary data.</text>
</comment>
<accession>A0ABT8WV04</accession>
<dbReference type="Pfam" id="PF13366">
    <property type="entry name" value="PDDEXK_3"/>
    <property type="match status" value="1"/>
</dbReference>
<evidence type="ECO:0000313" key="2">
    <source>
        <dbReference type="Proteomes" id="UP001176806"/>
    </source>
</evidence>
<protein>
    <submittedName>
        <fullName evidence="1">GxxExxY protein</fullName>
    </submittedName>
</protein>